<evidence type="ECO:0000313" key="2">
    <source>
        <dbReference type="EMBL" id="OTF97711.1"/>
    </source>
</evidence>
<gene>
    <name evidence="2" type="ORF">HannXRQ_Chr14g0437611</name>
</gene>
<keyword evidence="1" id="KW-0472">Membrane</keyword>
<feature type="transmembrane region" description="Helical" evidence="1">
    <location>
        <begin position="12"/>
        <end position="31"/>
    </location>
</feature>
<dbReference type="InParanoid" id="A0A251SGK9"/>
<keyword evidence="3" id="KW-1185">Reference proteome</keyword>
<keyword evidence="1" id="KW-1133">Transmembrane helix</keyword>
<sequence>MNGFTKVIFIKLSVVCMFLYGIVAVMGFLMLRCTLCTQMKMTTRQGFRNVKRTRRRRYTRKRCAIKVWMSSLPDGDHYVIKNRTRILKLPH</sequence>
<dbReference type="AlphaFoldDB" id="A0A251SGK9"/>
<name>A0A251SGK9_HELAN</name>
<organism evidence="2 3">
    <name type="scientific">Helianthus annuus</name>
    <name type="common">Common sunflower</name>
    <dbReference type="NCBI Taxonomy" id="4232"/>
    <lineage>
        <taxon>Eukaryota</taxon>
        <taxon>Viridiplantae</taxon>
        <taxon>Streptophyta</taxon>
        <taxon>Embryophyta</taxon>
        <taxon>Tracheophyta</taxon>
        <taxon>Spermatophyta</taxon>
        <taxon>Magnoliopsida</taxon>
        <taxon>eudicotyledons</taxon>
        <taxon>Gunneridae</taxon>
        <taxon>Pentapetalae</taxon>
        <taxon>asterids</taxon>
        <taxon>campanulids</taxon>
        <taxon>Asterales</taxon>
        <taxon>Asteraceae</taxon>
        <taxon>Asteroideae</taxon>
        <taxon>Heliantheae alliance</taxon>
        <taxon>Heliantheae</taxon>
        <taxon>Helianthus</taxon>
    </lineage>
</organism>
<keyword evidence="1" id="KW-0812">Transmembrane</keyword>
<dbReference type="Proteomes" id="UP000215914">
    <property type="component" value="Chromosome 14"/>
</dbReference>
<accession>A0A251SGK9</accession>
<evidence type="ECO:0000313" key="3">
    <source>
        <dbReference type="Proteomes" id="UP000215914"/>
    </source>
</evidence>
<evidence type="ECO:0000256" key="1">
    <source>
        <dbReference type="SAM" id="Phobius"/>
    </source>
</evidence>
<dbReference type="EMBL" id="CM007903">
    <property type="protein sequence ID" value="OTF97711.1"/>
    <property type="molecule type" value="Genomic_DNA"/>
</dbReference>
<protein>
    <submittedName>
        <fullName evidence="2">Uncharacterized protein</fullName>
    </submittedName>
</protein>
<reference evidence="3" key="1">
    <citation type="journal article" date="2017" name="Nature">
        <title>The sunflower genome provides insights into oil metabolism, flowering and Asterid evolution.</title>
        <authorList>
            <person name="Badouin H."/>
            <person name="Gouzy J."/>
            <person name="Grassa C.J."/>
            <person name="Murat F."/>
            <person name="Staton S.E."/>
            <person name="Cottret L."/>
            <person name="Lelandais-Briere C."/>
            <person name="Owens G.L."/>
            <person name="Carrere S."/>
            <person name="Mayjonade B."/>
            <person name="Legrand L."/>
            <person name="Gill N."/>
            <person name="Kane N.C."/>
            <person name="Bowers J.E."/>
            <person name="Hubner S."/>
            <person name="Bellec A."/>
            <person name="Berard A."/>
            <person name="Berges H."/>
            <person name="Blanchet N."/>
            <person name="Boniface M.C."/>
            <person name="Brunel D."/>
            <person name="Catrice O."/>
            <person name="Chaidir N."/>
            <person name="Claudel C."/>
            <person name="Donnadieu C."/>
            <person name="Faraut T."/>
            <person name="Fievet G."/>
            <person name="Helmstetter N."/>
            <person name="King M."/>
            <person name="Knapp S.J."/>
            <person name="Lai Z."/>
            <person name="Le Paslier M.C."/>
            <person name="Lippi Y."/>
            <person name="Lorenzon L."/>
            <person name="Mandel J.R."/>
            <person name="Marage G."/>
            <person name="Marchand G."/>
            <person name="Marquand E."/>
            <person name="Bret-Mestries E."/>
            <person name="Morien E."/>
            <person name="Nambeesan S."/>
            <person name="Nguyen T."/>
            <person name="Pegot-Espagnet P."/>
            <person name="Pouilly N."/>
            <person name="Raftis F."/>
            <person name="Sallet E."/>
            <person name="Schiex T."/>
            <person name="Thomas J."/>
            <person name="Vandecasteele C."/>
            <person name="Vares D."/>
            <person name="Vear F."/>
            <person name="Vautrin S."/>
            <person name="Crespi M."/>
            <person name="Mangin B."/>
            <person name="Burke J.M."/>
            <person name="Salse J."/>
            <person name="Munos S."/>
            <person name="Vincourt P."/>
            <person name="Rieseberg L.H."/>
            <person name="Langlade N.B."/>
        </authorList>
    </citation>
    <scope>NUCLEOTIDE SEQUENCE [LARGE SCALE GENOMIC DNA]</scope>
    <source>
        <strain evidence="3">cv. SF193</strain>
    </source>
</reference>
<proteinExistence type="predicted"/>